<dbReference type="Pfam" id="PF01988">
    <property type="entry name" value="VIT1"/>
    <property type="match status" value="1"/>
</dbReference>
<keyword evidence="8" id="KW-1185">Reference proteome</keyword>
<organism evidence="7 8">
    <name type="scientific">Agromyces luteolus</name>
    <dbReference type="NCBI Taxonomy" id="88373"/>
    <lineage>
        <taxon>Bacteria</taxon>
        <taxon>Bacillati</taxon>
        <taxon>Actinomycetota</taxon>
        <taxon>Actinomycetes</taxon>
        <taxon>Micrococcales</taxon>
        <taxon>Microbacteriaceae</taxon>
        <taxon>Agromyces</taxon>
    </lineage>
</organism>
<keyword evidence="3 6" id="KW-1133">Transmembrane helix</keyword>
<dbReference type="PANTHER" id="PTHR31851">
    <property type="entry name" value="FE(2+)/MN(2+) TRANSPORTER PCL1"/>
    <property type="match status" value="1"/>
</dbReference>
<evidence type="ECO:0000256" key="1">
    <source>
        <dbReference type="ARBA" id="ARBA00004127"/>
    </source>
</evidence>
<dbReference type="EMBL" id="WODA01000025">
    <property type="protein sequence ID" value="MUN08192.1"/>
    <property type="molecule type" value="Genomic_DNA"/>
</dbReference>
<feature type="transmembrane region" description="Helical" evidence="6">
    <location>
        <begin position="350"/>
        <end position="371"/>
    </location>
</feature>
<comment type="caution">
    <text evidence="7">The sequence shown here is derived from an EMBL/GenBank/DDBJ whole genome shotgun (WGS) entry which is preliminary data.</text>
</comment>
<dbReference type="GO" id="GO:0005384">
    <property type="term" value="F:manganese ion transmembrane transporter activity"/>
    <property type="evidence" value="ECO:0007669"/>
    <property type="project" value="InterPro"/>
</dbReference>
<protein>
    <submittedName>
        <fullName evidence="7">Rubrerythrin family protein</fullName>
    </submittedName>
</protein>
<feature type="transmembrane region" description="Helical" evidence="6">
    <location>
        <begin position="179"/>
        <end position="201"/>
    </location>
</feature>
<dbReference type="CDD" id="cd01044">
    <property type="entry name" value="Ferritin_CCC1_N"/>
    <property type="match status" value="1"/>
</dbReference>
<gene>
    <name evidence="7" type="ORF">GLX25_13820</name>
</gene>
<dbReference type="RefSeq" id="WP_155843043.1">
    <property type="nucleotide sequence ID" value="NZ_BAAAIA010000008.1"/>
</dbReference>
<feature type="transmembrane region" description="Helical" evidence="6">
    <location>
        <begin position="287"/>
        <end position="308"/>
    </location>
</feature>
<dbReference type="GO" id="GO:0012505">
    <property type="term" value="C:endomembrane system"/>
    <property type="evidence" value="ECO:0007669"/>
    <property type="project" value="UniProtKB-SubCell"/>
</dbReference>
<feature type="transmembrane region" description="Helical" evidence="6">
    <location>
        <begin position="314"/>
        <end position="338"/>
    </location>
</feature>
<dbReference type="InterPro" id="IPR039376">
    <property type="entry name" value="Ferritin_CCC1_N"/>
</dbReference>
<dbReference type="InterPro" id="IPR008217">
    <property type="entry name" value="Ccc1_fam"/>
</dbReference>
<name>A0A7C9LE15_9MICO</name>
<evidence type="ECO:0000256" key="5">
    <source>
        <dbReference type="SAM" id="MobiDB-lite"/>
    </source>
</evidence>
<dbReference type="AlphaFoldDB" id="A0A7C9LE15"/>
<evidence type="ECO:0000256" key="4">
    <source>
        <dbReference type="ARBA" id="ARBA00023136"/>
    </source>
</evidence>
<sequence length="372" mass="38717">MTADDATRQPDGQQRGTAADRDRWRRYLADERAEAAVYRELAARRDGEEREILLALAAAEGRHEAHWLRLLGGDESGIPRADVRTRMLGALARRFGSIFVLALAQRAEARSPYSTDPHATAAMAADERIHGEVVRGLAARGRRRLAGTFRAAVFGANDGLVSNLALVLGIGATGVPAPVVLFTGIAGLLAGALSMGAGEYVSVRSQRELLEASAPDPGARDALGDLDLDANELALVYRARGMAQDEAVDQAALVLARVQAAERQPAPTDAIGTLEHDDEAVGTGMSAAISSFLFFASGALIPVLPWVFGMSGLAAIVTATVLVGIALLLTGATVGLLSGAPPLKRAMRQLAIGLGAAAVTYVLGLAFGATIA</sequence>
<reference evidence="7 8" key="1">
    <citation type="submission" date="2019-11" db="EMBL/GenBank/DDBJ databases">
        <title>Agromyces kandeliae sp. nov., isolated from mangrove soil.</title>
        <authorList>
            <person name="Wang R."/>
        </authorList>
    </citation>
    <scope>NUCLEOTIDE SEQUENCE [LARGE SCALE GENOMIC DNA]</scope>
    <source>
        <strain evidence="7 8">JCM 11431</strain>
    </source>
</reference>
<keyword evidence="4 6" id="KW-0472">Membrane</keyword>
<evidence type="ECO:0000256" key="2">
    <source>
        <dbReference type="ARBA" id="ARBA00022692"/>
    </source>
</evidence>
<dbReference type="OrthoDB" id="9789677at2"/>
<comment type="subcellular location">
    <subcellularLocation>
        <location evidence="1">Endomembrane system</location>
        <topology evidence="1">Multi-pass membrane protein</topology>
    </subcellularLocation>
</comment>
<dbReference type="GO" id="GO:0030026">
    <property type="term" value="P:intracellular manganese ion homeostasis"/>
    <property type="evidence" value="ECO:0007669"/>
    <property type="project" value="InterPro"/>
</dbReference>
<evidence type="ECO:0000313" key="8">
    <source>
        <dbReference type="Proteomes" id="UP000480122"/>
    </source>
</evidence>
<dbReference type="Proteomes" id="UP000480122">
    <property type="component" value="Unassembled WGS sequence"/>
</dbReference>
<evidence type="ECO:0000256" key="3">
    <source>
        <dbReference type="ARBA" id="ARBA00022989"/>
    </source>
</evidence>
<proteinExistence type="predicted"/>
<accession>A0A7C9LE15</accession>
<feature type="region of interest" description="Disordered" evidence="5">
    <location>
        <begin position="1"/>
        <end position="23"/>
    </location>
</feature>
<keyword evidence="2 6" id="KW-0812">Transmembrane</keyword>
<feature type="transmembrane region" description="Helical" evidence="6">
    <location>
        <begin position="151"/>
        <end position="173"/>
    </location>
</feature>
<evidence type="ECO:0000256" key="6">
    <source>
        <dbReference type="SAM" id="Phobius"/>
    </source>
</evidence>
<evidence type="ECO:0000313" key="7">
    <source>
        <dbReference type="EMBL" id="MUN08192.1"/>
    </source>
</evidence>